<evidence type="ECO:0000313" key="2">
    <source>
        <dbReference type="Proteomes" id="UP000483802"/>
    </source>
</evidence>
<evidence type="ECO:0000313" key="1">
    <source>
        <dbReference type="EMBL" id="MVO84035.1"/>
    </source>
</evidence>
<comment type="caution">
    <text evidence="1">The sequence shown here is derived from an EMBL/GenBank/DDBJ whole genome shotgun (WGS) entry which is preliminary data.</text>
</comment>
<accession>A0A6L6WP59</accession>
<dbReference type="EMBL" id="WPNZ01000002">
    <property type="protein sequence ID" value="MVO84035.1"/>
    <property type="molecule type" value="Genomic_DNA"/>
</dbReference>
<name>A0A6L6WP59_9ACTN</name>
<organism evidence="1 2">
    <name type="scientific">Streptomyces typhae</name>
    <dbReference type="NCBI Taxonomy" id="2681492"/>
    <lineage>
        <taxon>Bacteria</taxon>
        <taxon>Bacillati</taxon>
        <taxon>Actinomycetota</taxon>
        <taxon>Actinomycetes</taxon>
        <taxon>Kitasatosporales</taxon>
        <taxon>Streptomycetaceae</taxon>
        <taxon>Streptomyces</taxon>
    </lineage>
</organism>
<keyword evidence="2" id="KW-1185">Reference proteome</keyword>
<gene>
    <name evidence="1" type="ORF">GPA10_04440</name>
</gene>
<protein>
    <submittedName>
        <fullName evidence="1">Uncharacterized protein</fullName>
    </submittedName>
</protein>
<dbReference type="RefSeq" id="WP_157164328.1">
    <property type="nucleotide sequence ID" value="NZ_WPNZ01000002.1"/>
</dbReference>
<reference evidence="1 2" key="1">
    <citation type="submission" date="2019-11" db="EMBL/GenBank/DDBJ databases">
        <title>Streptomyces typhae sp. nov., a novel endophytic actinomycete isolated from the root of cattail pollen (Typha angustifolia L.).</title>
        <authorList>
            <person name="Peng C."/>
        </authorList>
    </citation>
    <scope>NUCLEOTIDE SEQUENCE [LARGE SCALE GENOMIC DNA]</scope>
    <source>
        <strain evidence="2">p1417</strain>
    </source>
</reference>
<dbReference type="Proteomes" id="UP000483802">
    <property type="component" value="Unassembled WGS sequence"/>
</dbReference>
<dbReference type="AlphaFoldDB" id="A0A6L6WP59"/>
<sequence length="156" mass="16009">MSLPPAVTDVSDGGSDLLLDTVLFTHVAGLSSRQRRLDAAQTGLAGCEPGPCSAERLESTLPVARRHILRSAYPQVHQALALVQDALAFVGRGLPDIGESLALIRSTLTLIGQPFAGVRDTLTFISAALASIGGTLTLISAALSARSLAPSGGIDP</sequence>
<proteinExistence type="predicted"/>